<name>A0A5E7HXF9_PSEFL</name>
<organism evidence="2 3">
    <name type="scientific">Pseudomonas fluorescens</name>
    <dbReference type="NCBI Taxonomy" id="294"/>
    <lineage>
        <taxon>Bacteria</taxon>
        <taxon>Pseudomonadati</taxon>
        <taxon>Pseudomonadota</taxon>
        <taxon>Gammaproteobacteria</taxon>
        <taxon>Pseudomonadales</taxon>
        <taxon>Pseudomonadaceae</taxon>
        <taxon>Pseudomonas</taxon>
    </lineage>
</organism>
<feature type="compositionally biased region" description="Basic residues" evidence="1">
    <location>
        <begin position="1"/>
        <end position="14"/>
    </location>
</feature>
<dbReference type="AlphaFoldDB" id="A0A5E7HXF9"/>
<protein>
    <submittedName>
        <fullName evidence="2">Uncharacterized protein</fullName>
    </submittedName>
</protein>
<evidence type="ECO:0000256" key="1">
    <source>
        <dbReference type="SAM" id="MobiDB-lite"/>
    </source>
</evidence>
<accession>A0A5E7HXF9</accession>
<evidence type="ECO:0000313" key="2">
    <source>
        <dbReference type="EMBL" id="VVO69141.1"/>
    </source>
</evidence>
<proteinExistence type="predicted"/>
<evidence type="ECO:0000313" key="3">
    <source>
        <dbReference type="Proteomes" id="UP000327111"/>
    </source>
</evidence>
<reference evidence="2 3" key="1">
    <citation type="submission" date="2019-09" db="EMBL/GenBank/DDBJ databases">
        <authorList>
            <person name="Chandra G."/>
            <person name="Truman W A."/>
        </authorList>
    </citation>
    <scope>NUCLEOTIDE SEQUENCE [LARGE SCALE GENOMIC DNA]</scope>
    <source>
        <strain evidence="2">PS854</strain>
    </source>
</reference>
<gene>
    <name evidence="2" type="ORF">PS854_01196</name>
</gene>
<feature type="region of interest" description="Disordered" evidence="1">
    <location>
        <begin position="1"/>
        <end position="31"/>
    </location>
</feature>
<sequence length="64" mass="7341">MSRQTRRSPVHNRHKENTQPEAGRVGRNKVPILRAAKPYRQLRSATRLTINGDFVAFNQATTQL</sequence>
<dbReference type="Proteomes" id="UP000327111">
    <property type="component" value="Unassembled WGS sequence"/>
</dbReference>
<dbReference type="EMBL" id="CABVIF010000002">
    <property type="protein sequence ID" value="VVO69141.1"/>
    <property type="molecule type" value="Genomic_DNA"/>
</dbReference>